<accession>A0A9D1J6W8</accession>
<protein>
    <submittedName>
        <fullName evidence="10">SusC/RagA family TonB-linked outer membrane protein</fullName>
    </submittedName>
</protein>
<proteinExistence type="inferred from homology"/>
<evidence type="ECO:0000256" key="2">
    <source>
        <dbReference type="ARBA" id="ARBA00022448"/>
    </source>
</evidence>
<keyword evidence="4 7" id="KW-0812">Transmembrane</keyword>
<keyword evidence="2 7" id="KW-0813">Transport</keyword>
<evidence type="ECO:0000256" key="8">
    <source>
        <dbReference type="SAM" id="SignalP"/>
    </source>
</evidence>
<organism evidence="10 11">
    <name type="scientific">Candidatus Coprenecus avistercoris</name>
    <dbReference type="NCBI Taxonomy" id="2840730"/>
    <lineage>
        <taxon>Bacteria</taxon>
        <taxon>Pseudomonadati</taxon>
        <taxon>Bacteroidota</taxon>
        <taxon>Bacteroidia</taxon>
        <taxon>Bacteroidales</taxon>
        <taxon>Rikenellaceae</taxon>
        <taxon>Rikenellaceae incertae sedis</taxon>
        <taxon>Candidatus Coprenecus</taxon>
    </lineage>
</organism>
<evidence type="ECO:0000256" key="6">
    <source>
        <dbReference type="ARBA" id="ARBA00023237"/>
    </source>
</evidence>
<dbReference type="Pfam" id="PF13715">
    <property type="entry name" value="CarbopepD_reg_2"/>
    <property type="match status" value="1"/>
</dbReference>
<reference evidence="10" key="2">
    <citation type="journal article" date="2021" name="PeerJ">
        <title>Extensive microbial diversity within the chicken gut microbiome revealed by metagenomics and culture.</title>
        <authorList>
            <person name="Gilroy R."/>
            <person name="Ravi A."/>
            <person name="Getino M."/>
            <person name="Pursley I."/>
            <person name="Horton D.L."/>
            <person name="Alikhan N.F."/>
            <person name="Baker D."/>
            <person name="Gharbi K."/>
            <person name="Hall N."/>
            <person name="Watson M."/>
            <person name="Adriaenssens E.M."/>
            <person name="Foster-Nyarko E."/>
            <person name="Jarju S."/>
            <person name="Secka A."/>
            <person name="Antonio M."/>
            <person name="Oren A."/>
            <person name="Chaudhuri R.R."/>
            <person name="La Ragione R."/>
            <person name="Hildebrand F."/>
            <person name="Pallen M.J."/>
        </authorList>
    </citation>
    <scope>NUCLEOTIDE SEQUENCE</scope>
    <source>
        <strain evidence="10">ChiHjej13B12-12457</strain>
    </source>
</reference>
<dbReference type="AlphaFoldDB" id="A0A9D1J6W8"/>
<dbReference type="InterPro" id="IPR023996">
    <property type="entry name" value="TonB-dep_OMP_SusC/RagA"/>
</dbReference>
<evidence type="ECO:0000256" key="7">
    <source>
        <dbReference type="PROSITE-ProRule" id="PRU01360"/>
    </source>
</evidence>
<dbReference type="NCBIfam" id="TIGR04056">
    <property type="entry name" value="OMP_RagA_SusC"/>
    <property type="match status" value="1"/>
</dbReference>
<feature type="chain" id="PRO_5038692307" evidence="8">
    <location>
        <begin position="23"/>
        <end position="1042"/>
    </location>
</feature>
<comment type="caution">
    <text evidence="10">The sequence shown here is derived from an EMBL/GenBank/DDBJ whole genome shotgun (WGS) entry which is preliminary data.</text>
</comment>
<dbReference type="InterPro" id="IPR036942">
    <property type="entry name" value="Beta-barrel_TonB_sf"/>
</dbReference>
<dbReference type="InterPro" id="IPR012910">
    <property type="entry name" value="Plug_dom"/>
</dbReference>
<dbReference type="Gene3D" id="2.60.40.1120">
    <property type="entry name" value="Carboxypeptidase-like, regulatory domain"/>
    <property type="match status" value="1"/>
</dbReference>
<dbReference type="Proteomes" id="UP000886744">
    <property type="component" value="Unassembled WGS sequence"/>
</dbReference>
<dbReference type="NCBIfam" id="TIGR04057">
    <property type="entry name" value="SusC_RagA_signa"/>
    <property type="match status" value="1"/>
</dbReference>
<keyword evidence="3 7" id="KW-1134">Transmembrane beta strand</keyword>
<evidence type="ECO:0000259" key="9">
    <source>
        <dbReference type="Pfam" id="PF07715"/>
    </source>
</evidence>
<dbReference type="InterPro" id="IPR039426">
    <property type="entry name" value="TonB-dep_rcpt-like"/>
</dbReference>
<dbReference type="SUPFAM" id="SSF49464">
    <property type="entry name" value="Carboxypeptidase regulatory domain-like"/>
    <property type="match status" value="1"/>
</dbReference>
<name>A0A9D1J6W8_9BACT</name>
<evidence type="ECO:0000256" key="4">
    <source>
        <dbReference type="ARBA" id="ARBA00022692"/>
    </source>
</evidence>
<feature type="signal peptide" evidence="8">
    <location>
        <begin position="1"/>
        <end position="22"/>
    </location>
</feature>
<comment type="similarity">
    <text evidence="7">Belongs to the TonB-dependent receptor family.</text>
</comment>
<gene>
    <name evidence="10" type="ORF">IAC94_05750</name>
</gene>
<dbReference type="EMBL" id="DVHI01000071">
    <property type="protein sequence ID" value="HIR63008.1"/>
    <property type="molecule type" value="Genomic_DNA"/>
</dbReference>
<dbReference type="Gene3D" id="2.170.130.10">
    <property type="entry name" value="TonB-dependent receptor, plug domain"/>
    <property type="match status" value="1"/>
</dbReference>
<keyword evidence="6 7" id="KW-0998">Cell outer membrane</keyword>
<dbReference type="SUPFAM" id="SSF56935">
    <property type="entry name" value="Porins"/>
    <property type="match status" value="1"/>
</dbReference>
<dbReference type="Gene3D" id="2.40.170.20">
    <property type="entry name" value="TonB-dependent receptor, beta-barrel domain"/>
    <property type="match status" value="1"/>
</dbReference>
<keyword evidence="5 7" id="KW-0472">Membrane</keyword>
<comment type="subcellular location">
    <subcellularLocation>
        <location evidence="1 7">Cell outer membrane</location>
        <topology evidence="1 7">Multi-pass membrane protein</topology>
    </subcellularLocation>
</comment>
<evidence type="ECO:0000256" key="1">
    <source>
        <dbReference type="ARBA" id="ARBA00004571"/>
    </source>
</evidence>
<feature type="domain" description="TonB-dependent receptor plug" evidence="9">
    <location>
        <begin position="121"/>
        <end position="228"/>
    </location>
</feature>
<evidence type="ECO:0000313" key="10">
    <source>
        <dbReference type="EMBL" id="HIR63008.1"/>
    </source>
</evidence>
<keyword evidence="8" id="KW-0732">Signal</keyword>
<dbReference type="GO" id="GO:0009279">
    <property type="term" value="C:cell outer membrane"/>
    <property type="evidence" value="ECO:0007669"/>
    <property type="project" value="UniProtKB-SubCell"/>
</dbReference>
<sequence length="1042" mass="115055">MKKIIITTLVAVLSFLPIVLSAQTRTVTGTVVDAETGEPIAFASVAVKGSTTLGTYTLDDGTFSLPGVPQDATTLIASFVGYQDTEVPIGNGTNLQISLEPDALFLDQVVVTALGIQRQSKEIGYSAAKVSSEDLNTTQNSDATQALIGKVSGLQISAASASLDAEVRINLRGSRSFLGDNQPLLVVDGVPTPLDFLQSMNPNDIDNISVLKGGSAAALYGSSAANGVLYVTTKTGEKGRPRITYALTTTFDKASYFPKYQKRFGPGAQEEHGFGSYIQGENQQYGPEFDGSIVPIGSPFMDEEGVIHQLEEVYSFKEGARESYYDTGIGIQNDISFSSGGDNGNFFVSYQNVHRTGTVVGDVMDRNTVRFNASRVYKSFTARVNFSYANMQGDFNNSSSNGLQALWNTPGHINLPEYKDWRNVLGGSPDQWVNDYYQNPYAQIDIYRREFRRDRFTGAATLEWAPLKWLRFMGRVGMNTNVSNTSTRTNAWHYNDYAKTSGRSYATSDIYSTFYSYAGLSQRLNADVMAFAEHQFGKNFGIKGMVGWSMNSRYEEDKNVEAGQLALDNLFNVSNKVGELAGENSITQIRTQSVYASVDFNILGWIYLQVTGRNDWTSLLDKSNWSFFYPGANMSLMLSDAIPALKNSSWLSYLKLRGTFAKVGTVNVGAYRLDNIAEVADPFPFGALTSYEIDNNIRNRYLNPEFTTEFEVGLEIGFLKDRITFEAAYYHQNTTGQTVNVSIPYSTGAGSKFLNAGTMTGQGVELDLRLTPVLEFGDFYWNVYANATFATSKVTELYGGLSELTVYDPIYAIVGQPFPYIKATDFKRDPEGRVIVDPVTGLPTLGDLVPVGQTEPSVRLGLSTEFAWKGLSLNATFEYRGGHVARFDSEYEMLFTGASYISAIAGRERFVFPNSVIEMTDENGEKYYVENTNITVNSGGKDFWTGVYRSARAAQVVSANSWKLRELSLTWNLPQRWMEKTKVLQSAAVSLVGRNLFYWVPDTNLWGDPDMWGGTNNRNAPGVVRNAMAGFRTFGFNINLSF</sequence>
<dbReference type="InterPro" id="IPR037066">
    <property type="entry name" value="Plug_dom_sf"/>
</dbReference>
<dbReference type="Pfam" id="PF07715">
    <property type="entry name" value="Plug"/>
    <property type="match status" value="1"/>
</dbReference>
<dbReference type="PROSITE" id="PS52016">
    <property type="entry name" value="TONB_DEPENDENT_REC_3"/>
    <property type="match status" value="1"/>
</dbReference>
<reference evidence="10" key="1">
    <citation type="submission" date="2020-10" db="EMBL/GenBank/DDBJ databases">
        <authorList>
            <person name="Gilroy R."/>
        </authorList>
    </citation>
    <scope>NUCLEOTIDE SEQUENCE</scope>
    <source>
        <strain evidence="10">ChiHjej13B12-12457</strain>
    </source>
</reference>
<dbReference type="InterPro" id="IPR008969">
    <property type="entry name" value="CarboxyPept-like_regulatory"/>
</dbReference>
<dbReference type="InterPro" id="IPR023997">
    <property type="entry name" value="TonB-dep_OMP_SusC/RagA_CS"/>
</dbReference>
<evidence type="ECO:0000256" key="5">
    <source>
        <dbReference type="ARBA" id="ARBA00023136"/>
    </source>
</evidence>
<evidence type="ECO:0000256" key="3">
    <source>
        <dbReference type="ARBA" id="ARBA00022452"/>
    </source>
</evidence>
<evidence type="ECO:0000313" key="11">
    <source>
        <dbReference type="Proteomes" id="UP000886744"/>
    </source>
</evidence>